<evidence type="ECO:0000256" key="6">
    <source>
        <dbReference type="ARBA" id="ARBA00023316"/>
    </source>
</evidence>
<dbReference type="PRINTS" id="PR00725">
    <property type="entry name" value="DADACBPTASE1"/>
</dbReference>
<dbReference type="Pfam" id="PF00768">
    <property type="entry name" value="Peptidase_S11"/>
    <property type="match status" value="1"/>
</dbReference>
<protein>
    <recommendedName>
        <fullName evidence="15">Peptidase M15B domain-containing protein</fullName>
    </recommendedName>
</protein>
<evidence type="ECO:0000256" key="7">
    <source>
        <dbReference type="PIRSR" id="PIRSR618044-1"/>
    </source>
</evidence>
<dbReference type="AlphaFoldDB" id="A0A1F6VIH6"/>
<feature type="domain" description="Peptidase S11 D-alanyl-D-alanine carboxypeptidase A N-terminal" evidence="11">
    <location>
        <begin position="72"/>
        <end position="272"/>
    </location>
</feature>
<evidence type="ECO:0000256" key="5">
    <source>
        <dbReference type="ARBA" id="ARBA00022984"/>
    </source>
</evidence>
<evidence type="ECO:0000313" key="14">
    <source>
        <dbReference type="Proteomes" id="UP000178059"/>
    </source>
</evidence>
<dbReference type="GO" id="GO:0009252">
    <property type="term" value="P:peptidoglycan biosynthetic process"/>
    <property type="evidence" value="ECO:0007669"/>
    <property type="project" value="UniProtKB-KW"/>
</dbReference>
<keyword evidence="4" id="KW-0133">Cell shape</keyword>
<dbReference type="SUPFAM" id="SSF55166">
    <property type="entry name" value="Hedgehog/DD-peptidase"/>
    <property type="match status" value="1"/>
</dbReference>
<dbReference type="EMBL" id="MFTT01000025">
    <property type="protein sequence ID" value="OGI69447.1"/>
    <property type="molecule type" value="Genomic_DNA"/>
</dbReference>
<dbReference type="InterPro" id="IPR012338">
    <property type="entry name" value="Beta-lactam/transpept-like"/>
</dbReference>
<dbReference type="GO" id="GO:0008360">
    <property type="term" value="P:regulation of cell shape"/>
    <property type="evidence" value="ECO:0007669"/>
    <property type="project" value="UniProtKB-KW"/>
</dbReference>
<dbReference type="InterPro" id="IPR058193">
    <property type="entry name" value="VanY/YodJ_core_dom"/>
</dbReference>
<comment type="caution">
    <text evidence="13">The sequence shown here is derived from an EMBL/GenBank/DDBJ whole genome shotgun (WGS) entry which is preliminary data.</text>
</comment>
<keyword evidence="10" id="KW-0812">Transmembrane</keyword>
<evidence type="ECO:0000313" key="13">
    <source>
        <dbReference type="EMBL" id="OGI69447.1"/>
    </source>
</evidence>
<dbReference type="Proteomes" id="UP000178059">
    <property type="component" value="Unassembled WGS sequence"/>
</dbReference>
<accession>A0A1F6VIH6</accession>
<evidence type="ECO:0000256" key="1">
    <source>
        <dbReference type="ARBA" id="ARBA00007164"/>
    </source>
</evidence>
<dbReference type="PANTHER" id="PTHR34385">
    <property type="entry name" value="D-ALANYL-D-ALANINE CARBOXYPEPTIDASE"/>
    <property type="match status" value="1"/>
</dbReference>
<dbReference type="InterPro" id="IPR001967">
    <property type="entry name" value="Peptidase_S11_N"/>
</dbReference>
<sequence>MSGKILKYFLWIIGAVIIGIFTSYGIWALGDLVFLKPVIYQSGLAETIAAGPKTPIYKISGTSSYYVRDKNKKLKLSAGAMVVGDIESGEIIFSRNKNIRYPIASVSKLITALVARDMIRDKDVIANAVEKTWAVYGHGGAVKSRENIEVADFLNPLLLQSSNKVAEILADTAGFAQFIRLMNDQTLALGMTATILEEPSGLSAQNKSTADDLFRLAIYLGNSRPDILKITLKNKEESLGRTWFNTSRFLSGYGYLGGKTGYTDAAKYTLLSIFEVKIGSERRNIAIILLQSSDRPGDVNRIINYLKDNIIYKKSLAVFPESFPQLLGEGSDPPPPPKETALVKLPIQSGPNKEESKEEIPCPKSYPEVADMSLFNVSRENSLRDYVPKNLISLSKNITNGLSFCLERETAEALSQMLKAASSDGLIMAVTSAYRAVKIQEGLYNNAGEKNSGEYLLIAAPEHSEHQLGTTVDLTGHSISYEKTTFFFEDSPEYAWLENNADKFGFVQSYPKGKENITGYQAEPWHWRYVGPEIAQKIKESGITIVEFLSDQSTEIGG</sequence>
<gene>
    <name evidence="13" type="ORF">A2824_03290</name>
</gene>
<evidence type="ECO:0000256" key="8">
    <source>
        <dbReference type="PIRSR" id="PIRSR618044-2"/>
    </source>
</evidence>
<dbReference type="CDD" id="cd14852">
    <property type="entry name" value="LD-carboxypeptidase"/>
    <property type="match status" value="1"/>
</dbReference>
<evidence type="ECO:0000256" key="3">
    <source>
        <dbReference type="ARBA" id="ARBA00022801"/>
    </source>
</evidence>
<dbReference type="InterPro" id="IPR052179">
    <property type="entry name" value="DD-CPase-like"/>
</dbReference>
<keyword evidence="5" id="KW-0573">Peptidoglycan synthesis</keyword>
<dbReference type="InterPro" id="IPR003709">
    <property type="entry name" value="VanY-like_core_dom"/>
</dbReference>
<proteinExistence type="inferred from homology"/>
<evidence type="ECO:0000259" key="11">
    <source>
        <dbReference type="Pfam" id="PF00768"/>
    </source>
</evidence>
<feature type="binding site" evidence="8">
    <location>
        <position position="259"/>
    </location>
    <ligand>
        <name>substrate</name>
    </ligand>
</feature>
<dbReference type="GO" id="GO:0006508">
    <property type="term" value="P:proteolysis"/>
    <property type="evidence" value="ECO:0007669"/>
    <property type="project" value="InterPro"/>
</dbReference>
<feature type="transmembrane region" description="Helical" evidence="10">
    <location>
        <begin position="9"/>
        <end position="30"/>
    </location>
</feature>
<feature type="domain" description="D-alanyl-D-alanine carboxypeptidase-like core" evidence="12">
    <location>
        <begin position="406"/>
        <end position="531"/>
    </location>
</feature>
<feature type="active site" evidence="7">
    <location>
        <position position="161"/>
    </location>
</feature>
<dbReference type="Gene3D" id="3.40.710.10">
    <property type="entry name" value="DD-peptidase/beta-lactamase superfamily"/>
    <property type="match status" value="1"/>
</dbReference>
<evidence type="ECO:0000256" key="10">
    <source>
        <dbReference type="SAM" id="Phobius"/>
    </source>
</evidence>
<dbReference type="GO" id="GO:0071555">
    <property type="term" value="P:cell wall organization"/>
    <property type="evidence" value="ECO:0007669"/>
    <property type="project" value="UniProtKB-KW"/>
</dbReference>
<evidence type="ECO:0000256" key="9">
    <source>
        <dbReference type="RuleBase" id="RU004016"/>
    </source>
</evidence>
<organism evidence="13 14">
    <name type="scientific">Candidatus Nomurabacteria bacterium RIFCSPHIGHO2_01_FULL_42_16</name>
    <dbReference type="NCBI Taxonomy" id="1801743"/>
    <lineage>
        <taxon>Bacteria</taxon>
        <taxon>Candidatus Nomuraibacteriota</taxon>
    </lineage>
</organism>
<dbReference type="GO" id="GO:0009002">
    <property type="term" value="F:serine-type D-Ala-D-Ala carboxypeptidase activity"/>
    <property type="evidence" value="ECO:0007669"/>
    <property type="project" value="InterPro"/>
</dbReference>
<dbReference type="Pfam" id="PF02557">
    <property type="entry name" value="VanY"/>
    <property type="match status" value="1"/>
</dbReference>
<keyword evidence="10" id="KW-1133">Transmembrane helix</keyword>
<feature type="active site" description="Acyl-ester intermediate" evidence="7">
    <location>
        <position position="105"/>
    </location>
</feature>
<keyword evidence="6" id="KW-0961">Cell wall biogenesis/degradation</keyword>
<evidence type="ECO:0008006" key="15">
    <source>
        <dbReference type="Google" id="ProtNLM"/>
    </source>
</evidence>
<evidence type="ECO:0000256" key="2">
    <source>
        <dbReference type="ARBA" id="ARBA00022729"/>
    </source>
</evidence>
<dbReference type="SUPFAM" id="SSF56601">
    <property type="entry name" value="beta-lactamase/transpeptidase-like"/>
    <property type="match status" value="1"/>
</dbReference>
<evidence type="ECO:0000259" key="12">
    <source>
        <dbReference type="Pfam" id="PF02557"/>
    </source>
</evidence>
<keyword evidence="2" id="KW-0732">Signal</keyword>
<dbReference type="STRING" id="1801743.A2824_03290"/>
<dbReference type="Gene3D" id="3.30.1380.10">
    <property type="match status" value="1"/>
</dbReference>
<keyword evidence="3" id="KW-0378">Hydrolase</keyword>
<name>A0A1F6VIH6_9BACT</name>
<comment type="similarity">
    <text evidence="1 9">Belongs to the peptidase S11 family.</text>
</comment>
<dbReference type="InterPro" id="IPR018044">
    <property type="entry name" value="Peptidase_S11"/>
</dbReference>
<keyword evidence="10" id="KW-0472">Membrane</keyword>
<evidence type="ECO:0000256" key="4">
    <source>
        <dbReference type="ARBA" id="ARBA00022960"/>
    </source>
</evidence>
<reference evidence="13 14" key="1">
    <citation type="journal article" date="2016" name="Nat. Commun.">
        <title>Thousands of microbial genomes shed light on interconnected biogeochemical processes in an aquifer system.</title>
        <authorList>
            <person name="Anantharaman K."/>
            <person name="Brown C.T."/>
            <person name="Hug L.A."/>
            <person name="Sharon I."/>
            <person name="Castelle C.J."/>
            <person name="Probst A.J."/>
            <person name="Thomas B.C."/>
            <person name="Singh A."/>
            <person name="Wilkins M.J."/>
            <person name="Karaoz U."/>
            <person name="Brodie E.L."/>
            <person name="Williams K.H."/>
            <person name="Hubbard S.S."/>
            <person name="Banfield J.F."/>
        </authorList>
    </citation>
    <scope>NUCLEOTIDE SEQUENCE [LARGE SCALE GENOMIC DNA]</scope>
</reference>
<feature type="active site" description="Proton acceptor" evidence="7">
    <location>
        <position position="108"/>
    </location>
</feature>
<dbReference type="PANTHER" id="PTHR34385:SF1">
    <property type="entry name" value="PEPTIDOGLYCAN L-ALANYL-D-GLUTAMATE ENDOPEPTIDASE CWLK"/>
    <property type="match status" value="1"/>
</dbReference>
<dbReference type="InterPro" id="IPR009045">
    <property type="entry name" value="Zn_M74/Hedgehog-like"/>
</dbReference>